<evidence type="ECO:0000313" key="1">
    <source>
        <dbReference type="EnsemblMetazoa" id="GPPI015770-PA"/>
    </source>
</evidence>
<dbReference type="EMBL" id="JXJN01007156">
    <property type="status" value="NOT_ANNOTATED_CDS"/>
    <property type="molecule type" value="Genomic_DNA"/>
</dbReference>
<dbReference type="EMBL" id="JXJN01007155">
    <property type="status" value="NOT_ANNOTATED_CDS"/>
    <property type="molecule type" value="Genomic_DNA"/>
</dbReference>
<reference evidence="2" key="1">
    <citation type="submission" date="2015-01" db="EMBL/GenBank/DDBJ databases">
        <authorList>
            <person name="Aksoy S."/>
            <person name="Warren W."/>
            <person name="Wilson R.K."/>
        </authorList>
    </citation>
    <scope>NUCLEOTIDE SEQUENCE [LARGE SCALE GENOMIC DNA]</scope>
    <source>
        <strain evidence="2">IAEA</strain>
    </source>
</reference>
<sequence length="197" mass="23013">MKHHYCETYNRDKSEKDNKHKPEFWFKVFALQNPVGRMKYSVTNVEQHVDNDKKEKIGILYLKSQTGSKGFAIVSENLCSLLDILFIHKDNNGNEKFYEYVCTHMDIITYVRVFRINTQMRCLAFNLFQHISLSRSEKRVLSCPNIRSTFAKNYCDQIVFASLSGSYERSLISVAAAIAVDHLLGNDDVDYCEWRFL</sequence>
<dbReference type="VEuPathDB" id="VectorBase:GPPI015770"/>
<proteinExistence type="predicted"/>
<keyword evidence="2" id="KW-1185">Reference proteome</keyword>
<name>A0A1B0B1H3_9MUSC</name>
<dbReference type="EnsemblMetazoa" id="GPPI015770-RA">
    <property type="protein sequence ID" value="GPPI015770-PA"/>
    <property type="gene ID" value="GPPI015770"/>
</dbReference>
<evidence type="ECO:0000313" key="2">
    <source>
        <dbReference type="Proteomes" id="UP000092460"/>
    </source>
</evidence>
<accession>A0A1B0B1H3</accession>
<dbReference type="Proteomes" id="UP000092460">
    <property type="component" value="Unassembled WGS sequence"/>
</dbReference>
<reference evidence="1" key="2">
    <citation type="submission" date="2020-05" db="UniProtKB">
        <authorList>
            <consortium name="EnsemblMetazoa"/>
        </authorList>
    </citation>
    <scope>IDENTIFICATION</scope>
    <source>
        <strain evidence="1">IAEA</strain>
    </source>
</reference>
<organism evidence="1 2">
    <name type="scientific">Glossina palpalis gambiensis</name>
    <dbReference type="NCBI Taxonomy" id="67801"/>
    <lineage>
        <taxon>Eukaryota</taxon>
        <taxon>Metazoa</taxon>
        <taxon>Ecdysozoa</taxon>
        <taxon>Arthropoda</taxon>
        <taxon>Hexapoda</taxon>
        <taxon>Insecta</taxon>
        <taxon>Pterygota</taxon>
        <taxon>Neoptera</taxon>
        <taxon>Endopterygota</taxon>
        <taxon>Diptera</taxon>
        <taxon>Brachycera</taxon>
        <taxon>Muscomorpha</taxon>
        <taxon>Hippoboscoidea</taxon>
        <taxon>Glossinidae</taxon>
        <taxon>Glossina</taxon>
    </lineage>
</organism>
<dbReference type="AlphaFoldDB" id="A0A1B0B1H3"/>
<protein>
    <submittedName>
        <fullName evidence="1">Uncharacterized protein</fullName>
    </submittedName>
</protein>